<protein>
    <submittedName>
        <fullName evidence="1">Uncharacterized protein</fullName>
    </submittedName>
</protein>
<organism evidence="1">
    <name type="scientific">viral metagenome</name>
    <dbReference type="NCBI Taxonomy" id="1070528"/>
    <lineage>
        <taxon>unclassified sequences</taxon>
        <taxon>metagenomes</taxon>
        <taxon>organismal metagenomes</taxon>
    </lineage>
</organism>
<evidence type="ECO:0000313" key="1">
    <source>
        <dbReference type="EMBL" id="QHU11376.1"/>
    </source>
</evidence>
<dbReference type="AlphaFoldDB" id="A0A6C0K2R2"/>
<accession>A0A6C0K2R2</accession>
<sequence length="288" mass="32854">MKLFPIQKIHPILLPPKQFKDRFGQPNAYLDMNPSLFIDPSGNTTVLIRRVNYRKFQDKNFTIYENQAKSEYLILKGHITKPFCTFFVEPLVAVLPQTYSTYWRGLEDIRFINETTVLATIPECHPKGQPALFQGTRKGNRIEDLQLLAPNKQPEKNWMPFGDHQVVYSVDPLQTKGVLDSALSPRALSALASEGLKGYHGSTNGIPWLGGWLFLIHVNRERTAHRWLWIGSGVQYSEEFVFFAHSYIEFPCSLCEYEGTLFVSLGVNDDKAFVLELEKEAVQLAPAC</sequence>
<dbReference type="EMBL" id="MN740782">
    <property type="protein sequence ID" value="QHU11376.1"/>
    <property type="molecule type" value="Genomic_DNA"/>
</dbReference>
<reference evidence="1" key="1">
    <citation type="journal article" date="2020" name="Nature">
        <title>Giant virus diversity and host interactions through global metagenomics.</title>
        <authorList>
            <person name="Schulz F."/>
            <person name="Roux S."/>
            <person name="Paez-Espino D."/>
            <person name="Jungbluth S."/>
            <person name="Walsh D.A."/>
            <person name="Denef V.J."/>
            <person name="McMahon K.D."/>
            <person name="Konstantinidis K.T."/>
            <person name="Eloe-Fadrosh E.A."/>
            <person name="Kyrpides N.C."/>
            <person name="Woyke T."/>
        </authorList>
    </citation>
    <scope>NUCLEOTIDE SEQUENCE</scope>
    <source>
        <strain evidence="1">GVMAG-S-1101165-84</strain>
    </source>
</reference>
<proteinExistence type="predicted"/>
<name>A0A6C0K2R2_9ZZZZ</name>